<feature type="chain" id="PRO_5038415229" evidence="1">
    <location>
        <begin position="34"/>
        <end position="111"/>
    </location>
</feature>
<evidence type="ECO:0000313" key="2">
    <source>
        <dbReference type="EMBL" id="HIX95438.1"/>
    </source>
</evidence>
<dbReference type="AlphaFoldDB" id="A0A9D2BVA2"/>
<feature type="signal peptide" evidence="1">
    <location>
        <begin position="1"/>
        <end position="33"/>
    </location>
</feature>
<proteinExistence type="predicted"/>
<dbReference type="Pfam" id="PF07009">
    <property type="entry name" value="NusG_II"/>
    <property type="match status" value="1"/>
</dbReference>
<organism evidence="2 3">
    <name type="scientific">Candidatus Gemmiger excrementipullorum</name>
    <dbReference type="NCBI Taxonomy" id="2838610"/>
    <lineage>
        <taxon>Bacteria</taxon>
        <taxon>Bacillati</taxon>
        <taxon>Bacillota</taxon>
        <taxon>Clostridia</taxon>
        <taxon>Eubacteriales</taxon>
        <taxon>Gemmiger</taxon>
    </lineage>
</organism>
<dbReference type="EMBL" id="DXEI01000124">
    <property type="protein sequence ID" value="HIX95438.1"/>
    <property type="molecule type" value="Genomic_DNA"/>
</dbReference>
<reference evidence="2" key="1">
    <citation type="journal article" date="2021" name="PeerJ">
        <title>Extensive microbial diversity within the chicken gut microbiome revealed by metagenomics and culture.</title>
        <authorList>
            <person name="Gilroy R."/>
            <person name="Ravi A."/>
            <person name="Getino M."/>
            <person name="Pursley I."/>
            <person name="Horton D.L."/>
            <person name="Alikhan N.F."/>
            <person name="Baker D."/>
            <person name="Gharbi K."/>
            <person name="Hall N."/>
            <person name="Watson M."/>
            <person name="Adriaenssens E.M."/>
            <person name="Foster-Nyarko E."/>
            <person name="Jarju S."/>
            <person name="Secka A."/>
            <person name="Antonio M."/>
            <person name="Oren A."/>
            <person name="Chaudhuri R.R."/>
            <person name="La Ragione R."/>
            <person name="Hildebrand F."/>
            <person name="Pallen M.J."/>
        </authorList>
    </citation>
    <scope>NUCLEOTIDE SEQUENCE</scope>
    <source>
        <strain evidence="2">ChiHecec2B26-7398</strain>
    </source>
</reference>
<sequence length="111" mass="12093">MFARYRREVCFTAAVLALAALLFALTHRPGAGAAAVLRYGTPQQEMRIALDKDARYDIDTGRYTIHLQVQGGGIAFVQSPCPDHLCEGFGTLRRPGDWAACLPAQATLTIE</sequence>
<name>A0A9D2BVA2_9FIRM</name>
<accession>A0A9D2BVA2</accession>
<dbReference type="InterPro" id="IPR038690">
    <property type="entry name" value="NusG_2_sf"/>
</dbReference>
<comment type="caution">
    <text evidence="2">The sequence shown here is derived from an EMBL/GenBank/DDBJ whole genome shotgun (WGS) entry which is preliminary data.</text>
</comment>
<dbReference type="Proteomes" id="UP000886751">
    <property type="component" value="Unassembled WGS sequence"/>
</dbReference>
<evidence type="ECO:0000313" key="3">
    <source>
        <dbReference type="Proteomes" id="UP000886751"/>
    </source>
</evidence>
<dbReference type="Gene3D" id="2.60.320.10">
    <property type="entry name" value="N-utilization substance G protein NusG, insert domain"/>
    <property type="match status" value="1"/>
</dbReference>
<keyword evidence="1" id="KW-0732">Signal</keyword>
<reference evidence="2" key="2">
    <citation type="submission" date="2021-04" db="EMBL/GenBank/DDBJ databases">
        <authorList>
            <person name="Gilroy R."/>
        </authorList>
    </citation>
    <scope>NUCLEOTIDE SEQUENCE</scope>
    <source>
        <strain evidence="2">ChiHecec2B26-7398</strain>
    </source>
</reference>
<gene>
    <name evidence="2" type="ORF">H9846_08270</name>
</gene>
<protein>
    <submittedName>
        <fullName evidence="2">NusG domain II-containing protein</fullName>
    </submittedName>
</protein>
<evidence type="ECO:0000256" key="1">
    <source>
        <dbReference type="SAM" id="SignalP"/>
    </source>
</evidence>